<dbReference type="Pfam" id="PF13649">
    <property type="entry name" value="Methyltransf_25"/>
    <property type="match status" value="1"/>
</dbReference>
<dbReference type="PROSITE" id="PS51194">
    <property type="entry name" value="HELICASE_CTER"/>
    <property type="match status" value="1"/>
</dbReference>
<dbReference type="InterPro" id="IPR025202">
    <property type="entry name" value="PLD-like_dom"/>
</dbReference>
<dbReference type="Proteomes" id="UP000199391">
    <property type="component" value="Unassembled WGS sequence"/>
</dbReference>
<keyword evidence="3" id="KW-0378">Hydrolase</keyword>
<dbReference type="CDD" id="cd18032">
    <property type="entry name" value="DEXHc_RE_I_III_res"/>
    <property type="match status" value="1"/>
</dbReference>
<sequence length="1284" mass="144352">MSRTVDYYNQNAAGFFLSTSDVDMSVLHGRFLSSVVAAGVVLDAGCGSGRDTKAFLGRGYRAIAFDASTELARLASEYTGIDIPARKFLDVQEQSCYDGIWACASLLHVPRDDMPQTLQCLWAALKPGGTFYLSFKLGTGDRIHDGRHFTDATEDQLRAWFSALPDVRDTEYWVTADQRPGRTEQWINALIFRSPTTKEKLVTGGEDPFLPHLCSAINQASDVDMAVAFVKTTGLRLLLPDLQSALQRDSEQGRMPARVRILTSDYLDVTDPEALRHLMLLQELGAQVKVYESAGSSFHLKAYVFAGFDHKQGLTGTAFIGSSNISRQALQHGLEWNYRVNYPGDSGFLEARSRFDELFANVRSVPLTHAWIADYDARRITLPLAVAPGSLEQDPPPQPTTVQISALAALVETRSEGYRSGLVVLATGLGKTWLAAFDAAQLGAKRILFVAHREEILNQAAETFLRIRPDFRVGFYAGQSREIEVDVLCASVQTLSRSEHLERFSPHHFDYVVIDEFHHASAATYRRLLAYFTPRFLLGLTATPDRSDQSDILSLCDDNLVFTCSLFDGIRSKLLAPFHYYGIFDSSVDYAEIPWRSNRFDQQQLSNKLATLARAKHALREWSLRKQERTLAFCVSTAHADFMEVQFRKAGITCAAVYAGSDMSRGDALERLRDGRLSVIFSVDLFNEGVDLPEIDTVMMLRPTESKILFLQQLGRGLRKSAGKDKLVVLDFIGNHKSFLHKPLALFGKEARRLADFARKAQAHQLPLPDGCYVNYDLELIDFLKSLDGDGIRNEYAALRDSLGRRPSLAEFYRSGASMQSMRSDYQSWFALVEAMDDLDPEEQEIVTKHRAFLREVETTNMTKSFKMVLLEAFQELDGWRDAPSTEQLAQRSWRVLQRRRALLGDLPEVHREMPDDADKTWHRYWIENPIKAWIGANRATSASAYFRVDAGRFHSSFAAAPNHHEKFVLMVQELIDYRLAAYEVRQASTATPDNVVPFRRTGNADTRIELPYFPNLKIACGHFKTGTVDAEEYRALGPRHGHLDPERHFIARASGNSMNGGKHPINDGDYLLLEHITPSRAGAITGSVIAIERQDETGEGSQYLLRTVLKGPDGGYILRASNAEYRDMEATDDMRTLARLKAVLDPLDMAVGQSFRREDIPELFGETYNVGSWNVGHIPLPGKSTHVLLVTINKQGKAKDHRYLDHWIDERTFHWQSQNSTKPESKRGQDIIAHEKRGITIQLFVRETKLESGKGAPFVYHGSVRYKSHTGSGPMSVIFEIEE</sequence>
<evidence type="ECO:0000259" key="1">
    <source>
        <dbReference type="PROSITE" id="PS51192"/>
    </source>
</evidence>
<dbReference type="GO" id="GO:0016787">
    <property type="term" value="F:hydrolase activity"/>
    <property type="evidence" value="ECO:0007669"/>
    <property type="project" value="InterPro"/>
</dbReference>
<reference evidence="4" key="1">
    <citation type="submission" date="2016-10" db="EMBL/GenBank/DDBJ databases">
        <authorList>
            <person name="Varghese N."/>
            <person name="Submissions S."/>
        </authorList>
    </citation>
    <scope>NUCLEOTIDE SEQUENCE [LARGE SCALE GENOMIC DNA]</scope>
    <source>
        <strain evidence="4">CGMCC 1.11014</strain>
    </source>
</reference>
<dbReference type="GO" id="GO:0003677">
    <property type="term" value="F:DNA binding"/>
    <property type="evidence" value="ECO:0007669"/>
    <property type="project" value="InterPro"/>
</dbReference>
<evidence type="ECO:0000313" key="4">
    <source>
        <dbReference type="Proteomes" id="UP000199391"/>
    </source>
</evidence>
<dbReference type="InterPro" id="IPR006935">
    <property type="entry name" value="Helicase/UvrB_N"/>
</dbReference>
<protein>
    <submittedName>
        <fullName evidence="3">Superfamily II DNA or RNA helicase</fullName>
    </submittedName>
</protein>
<keyword evidence="3" id="KW-0067">ATP-binding</keyword>
<name>A0A1I7M0G8_9BURK</name>
<dbReference type="Pfam" id="PF11907">
    <property type="entry name" value="DUF3427"/>
    <property type="match status" value="1"/>
</dbReference>
<dbReference type="SUPFAM" id="SSF53335">
    <property type="entry name" value="S-adenosyl-L-methionine-dependent methyltransferases"/>
    <property type="match status" value="1"/>
</dbReference>
<dbReference type="InterPro" id="IPR027417">
    <property type="entry name" value="P-loop_NTPase"/>
</dbReference>
<dbReference type="RefSeq" id="WP_093560295.1">
    <property type="nucleotide sequence ID" value="NZ_FPBO01000046.1"/>
</dbReference>
<dbReference type="Gene3D" id="2.10.109.10">
    <property type="entry name" value="Umud Fragment, subunit A"/>
    <property type="match status" value="1"/>
</dbReference>
<dbReference type="InterPro" id="IPR029063">
    <property type="entry name" value="SAM-dependent_MTases_sf"/>
</dbReference>
<dbReference type="Gene3D" id="3.30.870.10">
    <property type="entry name" value="Endonuclease Chain A"/>
    <property type="match status" value="1"/>
</dbReference>
<dbReference type="InterPro" id="IPR021835">
    <property type="entry name" value="DUF3427"/>
</dbReference>
<dbReference type="InterPro" id="IPR039418">
    <property type="entry name" value="LexA-like"/>
</dbReference>
<dbReference type="CDD" id="cd09205">
    <property type="entry name" value="PLDc_N_DEXD_b3"/>
    <property type="match status" value="1"/>
</dbReference>
<dbReference type="EMBL" id="FPBO01000046">
    <property type="protein sequence ID" value="SFV15426.1"/>
    <property type="molecule type" value="Genomic_DNA"/>
</dbReference>
<dbReference type="SMART" id="SM00490">
    <property type="entry name" value="HELICc"/>
    <property type="match status" value="1"/>
</dbReference>
<dbReference type="SUPFAM" id="SSF56024">
    <property type="entry name" value="Phospholipase D/nuclease"/>
    <property type="match status" value="1"/>
</dbReference>
<dbReference type="Gene3D" id="3.40.50.150">
    <property type="entry name" value="Vaccinia Virus protein VP39"/>
    <property type="match status" value="1"/>
</dbReference>
<keyword evidence="3" id="KW-0347">Helicase</keyword>
<organism evidence="3 4">
    <name type="scientific">Pseudoduganella namucuonensis</name>
    <dbReference type="NCBI Taxonomy" id="1035707"/>
    <lineage>
        <taxon>Bacteria</taxon>
        <taxon>Pseudomonadati</taxon>
        <taxon>Pseudomonadota</taxon>
        <taxon>Betaproteobacteria</taxon>
        <taxon>Burkholderiales</taxon>
        <taxon>Oxalobacteraceae</taxon>
        <taxon>Telluria group</taxon>
        <taxon>Pseudoduganella</taxon>
    </lineage>
</organism>
<dbReference type="GO" id="GO:0005829">
    <property type="term" value="C:cytosol"/>
    <property type="evidence" value="ECO:0007669"/>
    <property type="project" value="TreeGrafter"/>
</dbReference>
<dbReference type="STRING" id="1035707.SAMN05216552_104611"/>
<dbReference type="Pfam" id="PF04851">
    <property type="entry name" value="ResIII"/>
    <property type="match status" value="1"/>
</dbReference>
<dbReference type="PANTHER" id="PTHR47396">
    <property type="entry name" value="TYPE I RESTRICTION ENZYME ECOKI R PROTEIN"/>
    <property type="match status" value="1"/>
</dbReference>
<dbReference type="GO" id="GO:0005524">
    <property type="term" value="F:ATP binding"/>
    <property type="evidence" value="ECO:0007669"/>
    <property type="project" value="InterPro"/>
</dbReference>
<dbReference type="InterPro" id="IPR014001">
    <property type="entry name" value="Helicase_ATP-bd"/>
</dbReference>
<dbReference type="Pfam" id="PF00717">
    <property type="entry name" value="Peptidase_S24"/>
    <property type="match status" value="1"/>
</dbReference>
<gene>
    <name evidence="3" type="ORF">SAMN05216552_104611</name>
</gene>
<dbReference type="PANTHER" id="PTHR47396:SF1">
    <property type="entry name" value="ATP-DEPENDENT HELICASE IRC3-RELATED"/>
    <property type="match status" value="1"/>
</dbReference>
<dbReference type="InterPro" id="IPR050742">
    <property type="entry name" value="Helicase_Restrict-Modif_Enz"/>
</dbReference>
<dbReference type="GO" id="GO:0004386">
    <property type="term" value="F:helicase activity"/>
    <property type="evidence" value="ECO:0007669"/>
    <property type="project" value="UniProtKB-KW"/>
</dbReference>
<feature type="domain" description="Helicase ATP-binding" evidence="1">
    <location>
        <begin position="412"/>
        <end position="562"/>
    </location>
</feature>
<dbReference type="InterPro" id="IPR036286">
    <property type="entry name" value="LexA/Signal_pep-like_sf"/>
</dbReference>
<dbReference type="InterPro" id="IPR041698">
    <property type="entry name" value="Methyltransf_25"/>
</dbReference>
<keyword evidence="3" id="KW-0547">Nucleotide-binding</keyword>
<proteinExistence type="predicted"/>
<dbReference type="InterPro" id="IPR015927">
    <property type="entry name" value="Peptidase_S24_S26A/B/C"/>
</dbReference>
<dbReference type="Gene3D" id="3.40.50.300">
    <property type="entry name" value="P-loop containing nucleotide triphosphate hydrolases"/>
    <property type="match status" value="2"/>
</dbReference>
<evidence type="ECO:0000313" key="3">
    <source>
        <dbReference type="EMBL" id="SFV15426.1"/>
    </source>
</evidence>
<feature type="domain" description="Helicase C-terminal" evidence="2">
    <location>
        <begin position="618"/>
        <end position="780"/>
    </location>
</feature>
<dbReference type="CDD" id="cd02440">
    <property type="entry name" value="AdoMet_MTases"/>
    <property type="match status" value="1"/>
</dbReference>
<dbReference type="PROSITE" id="PS51192">
    <property type="entry name" value="HELICASE_ATP_BIND_1"/>
    <property type="match status" value="1"/>
</dbReference>
<dbReference type="CDD" id="cd06529">
    <property type="entry name" value="S24_LexA-like"/>
    <property type="match status" value="1"/>
</dbReference>
<accession>A0A1I7M0G8</accession>
<evidence type="ECO:0000259" key="2">
    <source>
        <dbReference type="PROSITE" id="PS51194"/>
    </source>
</evidence>
<dbReference type="SMART" id="SM00487">
    <property type="entry name" value="DEXDc"/>
    <property type="match status" value="1"/>
</dbReference>
<keyword evidence="4" id="KW-1185">Reference proteome</keyword>
<dbReference type="CDD" id="cd18799">
    <property type="entry name" value="SF2_C_EcoAI-like"/>
    <property type="match status" value="1"/>
</dbReference>
<dbReference type="Pfam" id="PF00271">
    <property type="entry name" value="Helicase_C"/>
    <property type="match status" value="1"/>
</dbReference>
<dbReference type="OrthoDB" id="9804086at2"/>
<dbReference type="SUPFAM" id="SSF52540">
    <property type="entry name" value="P-loop containing nucleoside triphosphate hydrolases"/>
    <property type="match status" value="1"/>
</dbReference>
<dbReference type="Pfam" id="PF13091">
    <property type="entry name" value="PLDc_2"/>
    <property type="match status" value="1"/>
</dbReference>
<dbReference type="SUPFAM" id="SSF51306">
    <property type="entry name" value="LexA/Signal peptidase"/>
    <property type="match status" value="1"/>
</dbReference>
<dbReference type="InterPro" id="IPR001650">
    <property type="entry name" value="Helicase_C-like"/>
</dbReference>